<dbReference type="EMBL" id="JANAVB010042420">
    <property type="protein sequence ID" value="KAJ6794377.1"/>
    <property type="molecule type" value="Genomic_DNA"/>
</dbReference>
<proteinExistence type="predicted"/>
<organism evidence="1 2">
    <name type="scientific">Iris pallida</name>
    <name type="common">Sweet iris</name>
    <dbReference type="NCBI Taxonomy" id="29817"/>
    <lineage>
        <taxon>Eukaryota</taxon>
        <taxon>Viridiplantae</taxon>
        <taxon>Streptophyta</taxon>
        <taxon>Embryophyta</taxon>
        <taxon>Tracheophyta</taxon>
        <taxon>Spermatophyta</taxon>
        <taxon>Magnoliopsida</taxon>
        <taxon>Liliopsida</taxon>
        <taxon>Asparagales</taxon>
        <taxon>Iridaceae</taxon>
        <taxon>Iridoideae</taxon>
        <taxon>Irideae</taxon>
        <taxon>Iris</taxon>
    </lineage>
</organism>
<reference evidence="1" key="1">
    <citation type="journal article" date="2023" name="GigaByte">
        <title>Genome assembly of the bearded iris, Iris pallida Lam.</title>
        <authorList>
            <person name="Bruccoleri R.E."/>
            <person name="Oakeley E.J."/>
            <person name="Faust A.M.E."/>
            <person name="Altorfer M."/>
            <person name="Dessus-Babus S."/>
            <person name="Burckhardt D."/>
            <person name="Oertli M."/>
            <person name="Naumann U."/>
            <person name="Petersen F."/>
            <person name="Wong J."/>
        </authorList>
    </citation>
    <scope>NUCLEOTIDE SEQUENCE</scope>
    <source>
        <strain evidence="1">GSM-AAB239-AS_SAM_17_03QT</strain>
    </source>
</reference>
<accession>A0AAX6DRD1</accession>
<dbReference type="Proteomes" id="UP001140949">
    <property type="component" value="Unassembled WGS sequence"/>
</dbReference>
<comment type="caution">
    <text evidence="1">The sequence shown here is derived from an EMBL/GenBank/DDBJ whole genome shotgun (WGS) entry which is preliminary data.</text>
</comment>
<keyword evidence="2" id="KW-1185">Reference proteome</keyword>
<evidence type="ECO:0000313" key="1">
    <source>
        <dbReference type="EMBL" id="KAJ6794377.1"/>
    </source>
</evidence>
<dbReference type="AlphaFoldDB" id="A0AAX6DRD1"/>
<evidence type="ECO:0000313" key="2">
    <source>
        <dbReference type="Proteomes" id="UP001140949"/>
    </source>
</evidence>
<gene>
    <name evidence="1" type="ORF">M6B38_232215</name>
</gene>
<reference evidence="1" key="2">
    <citation type="submission" date="2023-04" db="EMBL/GenBank/DDBJ databases">
        <authorList>
            <person name="Bruccoleri R.E."/>
            <person name="Oakeley E.J."/>
            <person name="Faust A.-M."/>
            <person name="Dessus-Babus S."/>
            <person name="Altorfer M."/>
            <person name="Burckhardt D."/>
            <person name="Oertli M."/>
            <person name="Naumann U."/>
            <person name="Petersen F."/>
            <person name="Wong J."/>
        </authorList>
    </citation>
    <scope>NUCLEOTIDE SEQUENCE</scope>
    <source>
        <strain evidence="1">GSM-AAB239-AS_SAM_17_03QT</strain>
        <tissue evidence="1">Leaf</tissue>
    </source>
</reference>
<sequence length="32" mass="3520">MLNTMILEVCAKVEDSVIMVALLTSMARIKVP</sequence>
<protein>
    <submittedName>
        <fullName evidence="1">Uncharacterized protein</fullName>
    </submittedName>
</protein>
<name>A0AAX6DRD1_IRIPA</name>